<feature type="binding site" evidence="9">
    <location>
        <position position="109"/>
    </location>
    <ligand>
        <name>Zn(2+)</name>
        <dbReference type="ChEBI" id="CHEBI:29105"/>
    </ligand>
</feature>
<dbReference type="InterPro" id="IPR014710">
    <property type="entry name" value="RmlC-like_jellyroll"/>
</dbReference>
<dbReference type="GO" id="GO:0010011">
    <property type="term" value="F:auxin binding"/>
    <property type="evidence" value="ECO:0007669"/>
    <property type="project" value="InterPro"/>
</dbReference>
<dbReference type="InterPro" id="IPR000526">
    <property type="entry name" value="Auxin-bd"/>
</dbReference>
<gene>
    <name evidence="10" type="ORF">DARMORV10_C09P02610.1</name>
</gene>
<dbReference type="GO" id="GO:0009734">
    <property type="term" value="P:auxin-activated signaling pathway"/>
    <property type="evidence" value="ECO:0007669"/>
    <property type="project" value="UniProtKB-KW"/>
</dbReference>
<dbReference type="GO" id="GO:0046872">
    <property type="term" value="F:metal ion binding"/>
    <property type="evidence" value="ECO:0007669"/>
    <property type="project" value="UniProtKB-KW"/>
</dbReference>
<dbReference type="PANTHER" id="PTHR37236">
    <property type="entry name" value="AUXIN-BINDING PROTEIN 1"/>
    <property type="match status" value="1"/>
</dbReference>
<evidence type="ECO:0000256" key="8">
    <source>
        <dbReference type="ARBA" id="ARBA00023294"/>
    </source>
</evidence>
<reference evidence="10" key="1">
    <citation type="submission" date="2021-01" db="EMBL/GenBank/DDBJ databases">
        <authorList>
            <consortium name="Genoscope - CEA"/>
            <person name="William W."/>
        </authorList>
    </citation>
    <scope>NUCLEOTIDE SEQUENCE</scope>
</reference>
<keyword evidence="2 9" id="KW-0479">Metal-binding</keyword>
<keyword evidence="7" id="KW-0325">Glycoprotein</keyword>
<evidence type="ECO:0000256" key="7">
    <source>
        <dbReference type="ARBA" id="ARBA00023180"/>
    </source>
</evidence>
<protein>
    <submittedName>
        <fullName evidence="10">(rape) hypothetical protein</fullName>
    </submittedName>
</protein>
<accession>A0A816IPG1</accession>
<dbReference type="SUPFAM" id="SSF51182">
    <property type="entry name" value="RmlC-like cupins"/>
    <property type="match status" value="1"/>
</dbReference>
<keyword evidence="6" id="KW-0675">Receptor</keyword>
<dbReference type="Proteomes" id="UP001295469">
    <property type="component" value="Chromosome C09"/>
</dbReference>
<keyword evidence="8" id="KW-0927">Auxin signaling pathway</keyword>
<evidence type="ECO:0000256" key="5">
    <source>
        <dbReference type="ARBA" id="ARBA00022833"/>
    </source>
</evidence>
<keyword evidence="3" id="KW-0732">Signal</keyword>
<dbReference type="Pfam" id="PF02041">
    <property type="entry name" value="Auxin_BP"/>
    <property type="match status" value="1"/>
</dbReference>
<dbReference type="PANTHER" id="PTHR37236:SF1">
    <property type="entry name" value="AUXIN-BINDING PROTEIN 1"/>
    <property type="match status" value="1"/>
</dbReference>
<evidence type="ECO:0000256" key="6">
    <source>
        <dbReference type="ARBA" id="ARBA00023170"/>
    </source>
</evidence>
<dbReference type="InterPro" id="IPR011051">
    <property type="entry name" value="RmlC_Cupin_sf"/>
</dbReference>
<evidence type="ECO:0000313" key="10">
    <source>
        <dbReference type="EMBL" id="CAF1715449.1"/>
    </source>
</evidence>
<dbReference type="Gene3D" id="2.60.120.10">
    <property type="entry name" value="Jelly Rolls"/>
    <property type="match status" value="1"/>
</dbReference>
<dbReference type="EMBL" id="HG994373">
    <property type="protein sequence ID" value="CAF1715449.1"/>
    <property type="molecule type" value="Genomic_DNA"/>
</dbReference>
<proteinExistence type="predicted"/>
<evidence type="ECO:0000256" key="3">
    <source>
        <dbReference type="ARBA" id="ARBA00022729"/>
    </source>
</evidence>
<comment type="subcellular location">
    <subcellularLocation>
        <location evidence="1">Endoplasmic reticulum lumen</location>
    </subcellularLocation>
</comment>
<sequence>MLGRELLSFWCCGNALEKNRCVKSVWSLHGSNFELPGKEKKSSLRYGFKRLLQAQGHRFTGTLVNRFSLFLRGIVLCISLKHMELSLGNQLSFQSLPTGTIHIPINDAHQVKNTGQEDLQLLVIISRPPIKVFAYDDWFMPHTAARLKFPYYWDEQCLQESQKDEL</sequence>
<name>A0A816IPG1_BRANA</name>
<dbReference type="AlphaFoldDB" id="A0A816IPG1"/>
<evidence type="ECO:0000256" key="9">
    <source>
        <dbReference type="PIRSR" id="PIRSR600526-2"/>
    </source>
</evidence>
<evidence type="ECO:0000256" key="4">
    <source>
        <dbReference type="ARBA" id="ARBA00022824"/>
    </source>
</evidence>
<organism evidence="10">
    <name type="scientific">Brassica napus</name>
    <name type="common">Rape</name>
    <dbReference type="NCBI Taxonomy" id="3708"/>
    <lineage>
        <taxon>Eukaryota</taxon>
        <taxon>Viridiplantae</taxon>
        <taxon>Streptophyta</taxon>
        <taxon>Embryophyta</taxon>
        <taxon>Tracheophyta</taxon>
        <taxon>Spermatophyta</taxon>
        <taxon>Magnoliopsida</taxon>
        <taxon>eudicotyledons</taxon>
        <taxon>Gunneridae</taxon>
        <taxon>Pentapetalae</taxon>
        <taxon>rosids</taxon>
        <taxon>malvids</taxon>
        <taxon>Brassicales</taxon>
        <taxon>Brassicaceae</taxon>
        <taxon>Brassiceae</taxon>
        <taxon>Brassica</taxon>
    </lineage>
</organism>
<evidence type="ECO:0000256" key="1">
    <source>
        <dbReference type="ARBA" id="ARBA00004319"/>
    </source>
</evidence>
<keyword evidence="5 9" id="KW-0862">Zinc</keyword>
<keyword evidence="4" id="KW-0256">Endoplasmic reticulum</keyword>
<evidence type="ECO:0000256" key="2">
    <source>
        <dbReference type="ARBA" id="ARBA00022723"/>
    </source>
</evidence>
<dbReference type="GO" id="GO:0005788">
    <property type="term" value="C:endoplasmic reticulum lumen"/>
    <property type="evidence" value="ECO:0007669"/>
    <property type="project" value="UniProtKB-SubCell"/>
</dbReference>